<gene>
    <name evidence="2" type="ORF">O6P43_029217</name>
</gene>
<proteinExistence type="predicted"/>
<evidence type="ECO:0000256" key="1">
    <source>
        <dbReference type="SAM" id="MobiDB-lite"/>
    </source>
</evidence>
<dbReference type="EMBL" id="JARAOO010000012">
    <property type="protein sequence ID" value="KAJ7948784.1"/>
    <property type="molecule type" value="Genomic_DNA"/>
</dbReference>
<sequence>MASILNSSMNMSMFIIKPNTSKTYYQQKNLTAIVCASKPARRKRNPSRESRTPQTNSSKPRSLQLEEMPNYSKNSSNYKEPEFDSKRRMEDVDVNGAHID</sequence>
<dbReference type="AlphaFoldDB" id="A0AAD7KZF0"/>
<feature type="region of interest" description="Disordered" evidence="1">
    <location>
        <begin position="34"/>
        <end position="100"/>
    </location>
</feature>
<protein>
    <submittedName>
        <fullName evidence="2">Uncharacterized protein</fullName>
    </submittedName>
</protein>
<accession>A0AAD7KZF0</accession>
<keyword evidence="3" id="KW-1185">Reference proteome</keyword>
<organism evidence="2 3">
    <name type="scientific">Quillaja saponaria</name>
    <name type="common">Soap bark tree</name>
    <dbReference type="NCBI Taxonomy" id="32244"/>
    <lineage>
        <taxon>Eukaryota</taxon>
        <taxon>Viridiplantae</taxon>
        <taxon>Streptophyta</taxon>
        <taxon>Embryophyta</taxon>
        <taxon>Tracheophyta</taxon>
        <taxon>Spermatophyta</taxon>
        <taxon>Magnoliopsida</taxon>
        <taxon>eudicotyledons</taxon>
        <taxon>Gunneridae</taxon>
        <taxon>Pentapetalae</taxon>
        <taxon>rosids</taxon>
        <taxon>fabids</taxon>
        <taxon>Fabales</taxon>
        <taxon>Quillajaceae</taxon>
        <taxon>Quillaja</taxon>
    </lineage>
</organism>
<comment type="caution">
    <text evidence="2">The sequence shown here is derived from an EMBL/GenBank/DDBJ whole genome shotgun (WGS) entry which is preliminary data.</text>
</comment>
<evidence type="ECO:0000313" key="3">
    <source>
        <dbReference type="Proteomes" id="UP001163823"/>
    </source>
</evidence>
<reference evidence="2" key="1">
    <citation type="journal article" date="2023" name="Science">
        <title>Elucidation of the pathway for biosynthesis of saponin adjuvants from the soapbark tree.</title>
        <authorList>
            <person name="Reed J."/>
            <person name="Orme A."/>
            <person name="El-Demerdash A."/>
            <person name="Owen C."/>
            <person name="Martin L.B.B."/>
            <person name="Misra R.C."/>
            <person name="Kikuchi S."/>
            <person name="Rejzek M."/>
            <person name="Martin A.C."/>
            <person name="Harkess A."/>
            <person name="Leebens-Mack J."/>
            <person name="Louveau T."/>
            <person name="Stephenson M.J."/>
            <person name="Osbourn A."/>
        </authorList>
    </citation>
    <scope>NUCLEOTIDE SEQUENCE</scope>
    <source>
        <strain evidence="2">S10</strain>
    </source>
</reference>
<dbReference type="Proteomes" id="UP001163823">
    <property type="component" value="Chromosome 12"/>
</dbReference>
<name>A0AAD7KZF0_QUISA</name>
<evidence type="ECO:0000313" key="2">
    <source>
        <dbReference type="EMBL" id="KAJ7948784.1"/>
    </source>
</evidence>
<feature type="compositionally biased region" description="Basic and acidic residues" evidence="1">
    <location>
        <begin position="79"/>
        <end position="91"/>
    </location>
</feature>
<dbReference type="KEGG" id="qsa:O6P43_029217"/>
<feature type="compositionally biased region" description="Polar residues" evidence="1">
    <location>
        <begin position="52"/>
        <end position="61"/>
    </location>
</feature>